<dbReference type="GO" id="GO:0004040">
    <property type="term" value="F:amidase activity"/>
    <property type="evidence" value="ECO:0007669"/>
    <property type="project" value="InterPro"/>
</dbReference>
<dbReference type="Gene3D" id="2.10.70.40">
    <property type="entry name" value="peptidoglycan hydrolase"/>
    <property type="match status" value="1"/>
</dbReference>
<dbReference type="PANTHER" id="PTHR33308">
    <property type="entry name" value="PEPTIDOGLYCAN HYDROLASE FLGJ"/>
    <property type="match status" value="1"/>
</dbReference>
<feature type="domain" description="Mannosyl-glycoprotein endo-beta-N-acetylglucosamidase-like" evidence="12">
    <location>
        <begin position="149"/>
        <end position="310"/>
    </location>
</feature>
<dbReference type="GO" id="GO:0044780">
    <property type="term" value="P:bacterial-type flagellum assembly"/>
    <property type="evidence" value="ECO:0007669"/>
    <property type="project" value="InterPro"/>
</dbReference>
<proteinExistence type="inferred from homology"/>
<evidence type="ECO:0000256" key="10">
    <source>
        <dbReference type="ARBA" id="ARBA00030835"/>
    </source>
</evidence>
<keyword evidence="14" id="KW-1185">Reference proteome</keyword>
<reference evidence="13 14" key="1">
    <citation type="submission" date="2018-05" db="EMBL/GenBank/DDBJ databases">
        <title>Rhodoferax soyangensis sp.nov., isolated from an oligotrophic freshwater lake.</title>
        <authorList>
            <person name="Park M."/>
        </authorList>
    </citation>
    <scope>NUCLEOTIDE SEQUENCE [LARGE SCALE GENOMIC DNA]</scope>
    <source>
        <strain evidence="13 14">IMCC26218</strain>
    </source>
</reference>
<keyword evidence="8" id="KW-0326">Glycosidase</keyword>
<dbReference type="GO" id="GO:0016798">
    <property type="term" value="F:hydrolase activity, acting on glycosyl bonds"/>
    <property type="evidence" value="ECO:0007669"/>
    <property type="project" value="UniProtKB-KW"/>
</dbReference>
<dbReference type="FunFam" id="2.10.70.40:FF:000001">
    <property type="entry name" value="Flagellar assembly peptidoglycan hydrolase FlgJ"/>
    <property type="match status" value="1"/>
</dbReference>
<dbReference type="Pfam" id="PF10135">
    <property type="entry name" value="Rod-binding"/>
    <property type="match status" value="1"/>
</dbReference>
<comment type="caution">
    <text evidence="13">The sequence shown here is derived from an EMBL/GenBank/DDBJ whole genome shotgun (WGS) entry which is preliminary data.</text>
</comment>
<evidence type="ECO:0000256" key="11">
    <source>
        <dbReference type="SAM" id="MobiDB-lite"/>
    </source>
</evidence>
<dbReference type="Gene3D" id="1.10.530.10">
    <property type="match status" value="1"/>
</dbReference>
<dbReference type="SMART" id="SM00047">
    <property type="entry name" value="LYZ2"/>
    <property type="match status" value="1"/>
</dbReference>
<dbReference type="PANTHER" id="PTHR33308:SF9">
    <property type="entry name" value="PEPTIDOGLYCAN HYDROLASE FLGJ"/>
    <property type="match status" value="1"/>
</dbReference>
<evidence type="ECO:0000313" key="14">
    <source>
        <dbReference type="Proteomes" id="UP000260665"/>
    </source>
</evidence>
<evidence type="ECO:0000256" key="8">
    <source>
        <dbReference type="ARBA" id="ARBA00023295"/>
    </source>
</evidence>
<feature type="compositionally biased region" description="Low complexity" evidence="11">
    <location>
        <begin position="113"/>
        <end position="137"/>
    </location>
</feature>
<comment type="similarity">
    <text evidence="3">In the N-terminal section; belongs to the FlgJ family.</text>
</comment>
<dbReference type="InterPro" id="IPR002901">
    <property type="entry name" value="MGlyc_endo_b_GlcNAc-like_dom"/>
</dbReference>
<comment type="function">
    <text evidence="1">Flagellum-specific muramidase which hydrolyzes the peptidoglycan layer to assemble the rod structure in the periplasmic space.</text>
</comment>
<dbReference type="OrthoDB" id="289937at2"/>
<keyword evidence="13" id="KW-0969">Cilium</keyword>
<dbReference type="NCBIfam" id="TIGR02541">
    <property type="entry name" value="flagell_FlgJ"/>
    <property type="match status" value="1"/>
</dbReference>
<keyword evidence="9" id="KW-0961">Cell wall biogenesis/degradation</keyword>
<dbReference type="GO" id="GO:0042597">
    <property type="term" value="C:periplasmic space"/>
    <property type="evidence" value="ECO:0007669"/>
    <property type="project" value="UniProtKB-SubCell"/>
</dbReference>
<dbReference type="InterPro" id="IPR013377">
    <property type="entry name" value="FlgJ"/>
</dbReference>
<dbReference type="InterPro" id="IPR051056">
    <property type="entry name" value="Glycosyl_Hydrolase_73"/>
</dbReference>
<evidence type="ECO:0000259" key="12">
    <source>
        <dbReference type="SMART" id="SM00047"/>
    </source>
</evidence>
<dbReference type="Pfam" id="PF01832">
    <property type="entry name" value="Glucosaminidase"/>
    <property type="match status" value="1"/>
</dbReference>
<keyword evidence="6" id="KW-0574">Periplasm</keyword>
<evidence type="ECO:0000256" key="6">
    <source>
        <dbReference type="ARBA" id="ARBA00022764"/>
    </source>
</evidence>
<dbReference type="Proteomes" id="UP000260665">
    <property type="component" value="Unassembled WGS sequence"/>
</dbReference>
<feature type="region of interest" description="Disordered" evidence="11">
    <location>
        <begin position="111"/>
        <end position="153"/>
    </location>
</feature>
<sequence>MSYGSIHGTSSFTQGLAADSQSLAKLKLEAGTSTPESIKEAAKQFESLFMKELIKSMRDANASMKSGMNDNAGSDLGTDLLDQQFAVQMSGQPGGLSQLIAAQLTRQAAEQKAAALGNTPATATTPATPTTAPADPARNVGSHSNAGKSGRAPTAGQVEFVNKLSDAAAQVEKATGIPAGYMIGQAGHETGWGQHEIRQKGGAPSFNLFGIKATAGWTGKVAEVTTTEYVNGVAHKTVAKFRAYGSYEESFKDYAKLIGDSPRYAQAKLQTSSPQAFASGLQKAGYATDPEYAAKLSRAINTTLQMRRVQV</sequence>
<evidence type="ECO:0000256" key="2">
    <source>
        <dbReference type="ARBA" id="ARBA00004418"/>
    </source>
</evidence>
<comment type="similarity">
    <text evidence="4">In the C-terminal section; belongs to the glycosyl hydrolase 73 family.</text>
</comment>
<dbReference type="InterPro" id="IPR019301">
    <property type="entry name" value="Flagellar_prot_FlgJ_N"/>
</dbReference>
<dbReference type="PRINTS" id="PR01002">
    <property type="entry name" value="FLGFLGJ"/>
</dbReference>
<evidence type="ECO:0000313" key="13">
    <source>
        <dbReference type="EMBL" id="RFO95053.1"/>
    </source>
</evidence>
<comment type="subcellular location">
    <subcellularLocation>
        <location evidence="2">Periplasm</location>
    </subcellularLocation>
</comment>
<keyword evidence="7 13" id="KW-0378">Hydrolase</keyword>
<dbReference type="GO" id="GO:0071973">
    <property type="term" value="P:bacterial-type flagellum-dependent cell motility"/>
    <property type="evidence" value="ECO:0007669"/>
    <property type="project" value="TreeGrafter"/>
</dbReference>
<name>A0A3E1R737_9BURK</name>
<evidence type="ECO:0000256" key="4">
    <source>
        <dbReference type="ARBA" id="ARBA00007974"/>
    </source>
</evidence>
<dbReference type="GO" id="GO:0071555">
    <property type="term" value="P:cell wall organization"/>
    <property type="evidence" value="ECO:0007669"/>
    <property type="project" value="UniProtKB-KW"/>
</dbReference>
<dbReference type="RefSeq" id="WP_117180054.1">
    <property type="nucleotide sequence ID" value="NZ_QFZK01000024.1"/>
</dbReference>
<organism evidence="13 14">
    <name type="scientific">Rhodoferax lacus</name>
    <dbReference type="NCBI Taxonomy" id="2184758"/>
    <lineage>
        <taxon>Bacteria</taxon>
        <taxon>Pseudomonadati</taxon>
        <taxon>Pseudomonadota</taxon>
        <taxon>Betaproteobacteria</taxon>
        <taxon>Burkholderiales</taxon>
        <taxon>Comamonadaceae</taxon>
        <taxon>Rhodoferax</taxon>
    </lineage>
</organism>
<protein>
    <recommendedName>
        <fullName evidence="5">Peptidoglycan hydrolase FlgJ</fullName>
    </recommendedName>
    <alternativeName>
        <fullName evidence="10">Muramidase FlgJ</fullName>
    </alternativeName>
</protein>
<evidence type="ECO:0000256" key="1">
    <source>
        <dbReference type="ARBA" id="ARBA00002954"/>
    </source>
</evidence>
<evidence type="ECO:0000256" key="3">
    <source>
        <dbReference type="ARBA" id="ARBA00006880"/>
    </source>
</evidence>
<gene>
    <name evidence="13" type="primary">flgJ</name>
    <name evidence="13" type="ORF">DIC66_20550</name>
</gene>
<evidence type="ECO:0000256" key="7">
    <source>
        <dbReference type="ARBA" id="ARBA00022801"/>
    </source>
</evidence>
<accession>A0A3E1R737</accession>
<keyword evidence="13" id="KW-0282">Flagellum</keyword>
<keyword evidence="13" id="KW-0966">Cell projection</keyword>
<evidence type="ECO:0000256" key="9">
    <source>
        <dbReference type="ARBA" id="ARBA00023316"/>
    </source>
</evidence>
<dbReference type="AlphaFoldDB" id="A0A3E1R737"/>
<evidence type="ECO:0000256" key="5">
    <source>
        <dbReference type="ARBA" id="ARBA00013433"/>
    </source>
</evidence>
<dbReference type="EMBL" id="QFZK01000024">
    <property type="protein sequence ID" value="RFO95053.1"/>
    <property type="molecule type" value="Genomic_DNA"/>
</dbReference>